<proteinExistence type="predicted"/>
<feature type="compositionally biased region" description="Acidic residues" evidence="1">
    <location>
        <begin position="357"/>
        <end position="370"/>
    </location>
</feature>
<dbReference type="Proteomes" id="UP001164286">
    <property type="component" value="Unassembled WGS sequence"/>
</dbReference>
<comment type="caution">
    <text evidence="2">The sequence shown here is derived from an EMBL/GenBank/DDBJ whole genome shotgun (WGS) entry which is preliminary data.</text>
</comment>
<feature type="compositionally biased region" description="Basic and acidic residues" evidence="1">
    <location>
        <begin position="1"/>
        <end position="10"/>
    </location>
</feature>
<dbReference type="RefSeq" id="XP_052946459.1">
    <property type="nucleotide sequence ID" value="XM_053093389.1"/>
</dbReference>
<evidence type="ECO:0000256" key="1">
    <source>
        <dbReference type="SAM" id="MobiDB-lite"/>
    </source>
</evidence>
<feature type="region of interest" description="Disordered" evidence="1">
    <location>
        <begin position="1"/>
        <end position="26"/>
    </location>
</feature>
<keyword evidence="3" id="KW-1185">Reference proteome</keyword>
<dbReference type="AlphaFoldDB" id="A0AA38HAC6"/>
<protein>
    <submittedName>
        <fullName evidence="2">Uncharacterized protein</fullName>
    </submittedName>
</protein>
<evidence type="ECO:0000313" key="2">
    <source>
        <dbReference type="EMBL" id="KAI9636682.1"/>
    </source>
</evidence>
<feature type="compositionally biased region" description="Acidic residues" evidence="1">
    <location>
        <begin position="313"/>
        <end position="326"/>
    </location>
</feature>
<reference evidence="2" key="1">
    <citation type="journal article" date="2022" name="G3 (Bethesda)">
        <title>High quality genome of the basidiomycete yeast Dioszegia hungarica PDD-24b-2 isolated from cloud water.</title>
        <authorList>
            <person name="Jarrige D."/>
            <person name="Haridas S."/>
            <person name="Bleykasten-Grosshans C."/>
            <person name="Joly M."/>
            <person name="Nadalig T."/>
            <person name="Sancelme M."/>
            <person name="Vuilleumier S."/>
            <person name="Grigoriev I.V."/>
            <person name="Amato P."/>
            <person name="Bringel F."/>
        </authorList>
    </citation>
    <scope>NUCLEOTIDE SEQUENCE</scope>
    <source>
        <strain evidence="2">PDD-24b-2</strain>
    </source>
</reference>
<feature type="region of interest" description="Disordered" evidence="1">
    <location>
        <begin position="254"/>
        <end position="388"/>
    </location>
</feature>
<dbReference type="GeneID" id="77732594"/>
<name>A0AA38HAC6_9TREE</name>
<dbReference type="EMBL" id="JAKWFO010000005">
    <property type="protein sequence ID" value="KAI9636682.1"/>
    <property type="molecule type" value="Genomic_DNA"/>
</dbReference>
<sequence>MPPIRTEKTAGHRHGRKEYDRPTPTYLGDTSQLFPYLKASEASAVNTRSSNLAVFVAREGDNGWSEVAWLLERALFERGIEVHYQLRTKTASNSKKTFLIAVRNIGNKRYAHPDYNTITWIGLLDMVREGEIQGCSYRHARVAPPPCGFPLPTETLIATLTSNPHLAKAHKTFSGQWHKSKHHAFLANPHSWPPPQRARSLTPPAAAGEVRSVFSRVRRPGEYWIARDVPMPGPEDNEEAPGEANPVAEAANVAEGEAQRAMQHTAARAAGTEDEEQGAPDEVNPAAEVADVPDEEAQRDVQQVAVRAAMREEYEEELVPYEDPDEVTVVRRPQMAEPELEEVEEEEGDDHDSGGSDADDEGSSDSDSDSDADRDSDGEADEEAAMIKGGQAVISAGLKLVAEKVQQGRGEVVFKPGPTRLVDYPDSD</sequence>
<feature type="region of interest" description="Disordered" evidence="1">
    <location>
        <begin position="193"/>
        <end position="213"/>
    </location>
</feature>
<feature type="compositionally biased region" description="Acidic residues" evidence="1">
    <location>
        <begin position="338"/>
        <end position="350"/>
    </location>
</feature>
<evidence type="ECO:0000313" key="3">
    <source>
        <dbReference type="Proteomes" id="UP001164286"/>
    </source>
</evidence>
<organism evidence="2 3">
    <name type="scientific">Dioszegia hungarica</name>
    <dbReference type="NCBI Taxonomy" id="4972"/>
    <lineage>
        <taxon>Eukaryota</taxon>
        <taxon>Fungi</taxon>
        <taxon>Dikarya</taxon>
        <taxon>Basidiomycota</taxon>
        <taxon>Agaricomycotina</taxon>
        <taxon>Tremellomycetes</taxon>
        <taxon>Tremellales</taxon>
        <taxon>Bulleribasidiaceae</taxon>
        <taxon>Dioszegia</taxon>
    </lineage>
</organism>
<accession>A0AA38HAC6</accession>
<gene>
    <name evidence="2" type="ORF">MKK02DRAFT_45386</name>
</gene>